<feature type="domain" description="Fibronectin type-III" evidence="1">
    <location>
        <begin position="613"/>
        <end position="698"/>
    </location>
</feature>
<dbReference type="AlphaFoldDB" id="D4F576"/>
<dbReference type="EMBL" id="ADGK01000127">
    <property type="protein sequence ID" value="EFE23103.1"/>
    <property type="molecule type" value="Genomic_DNA"/>
</dbReference>
<feature type="domain" description="Fibronectin type-III" evidence="1">
    <location>
        <begin position="711"/>
        <end position="794"/>
    </location>
</feature>
<dbReference type="SMART" id="SM00060">
    <property type="entry name" value="FN3"/>
    <property type="match status" value="2"/>
</dbReference>
<dbReference type="Pfam" id="PF24489">
    <property type="entry name" value="Ig_J_second"/>
    <property type="match status" value="1"/>
</dbReference>
<dbReference type="PANTHER" id="PTHR36251:SF2">
    <property type="entry name" value="GIFSY-2 PROPHAGE HOST SPECIFICITY PROTEIN J, PHAGE LAMBDA"/>
    <property type="match status" value="1"/>
</dbReference>
<dbReference type="HOGENOM" id="CLU_000143_0_0_6"/>
<dbReference type="Pfam" id="PF13550">
    <property type="entry name" value="Phage-tail_3"/>
    <property type="match status" value="1"/>
</dbReference>
<evidence type="ECO:0000313" key="3">
    <source>
        <dbReference type="Proteomes" id="UP000003692"/>
    </source>
</evidence>
<evidence type="ECO:0000313" key="2">
    <source>
        <dbReference type="EMBL" id="EFE23103.1"/>
    </source>
</evidence>
<evidence type="ECO:0000259" key="1">
    <source>
        <dbReference type="SMART" id="SM00060"/>
    </source>
</evidence>
<dbReference type="CDD" id="cd00063">
    <property type="entry name" value="FN3"/>
    <property type="match status" value="1"/>
</dbReference>
<dbReference type="InterPro" id="IPR032876">
    <property type="entry name" value="J_dom"/>
</dbReference>
<comment type="caution">
    <text evidence="2">The sequence shown here is derived from an EMBL/GenBank/DDBJ whole genome shotgun (WGS) entry which is preliminary data.</text>
</comment>
<dbReference type="InterPro" id="IPR015406">
    <property type="entry name" value="GpJ_CSF"/>
</dbReference>
<dbReference type="InterPro" id="IPR053171">
    <property type="entry name" value="Viral_Tip_Attach_Protein"/>
</dbReference>
<dbReference type="InterPro" id="IPR021034">
    <property type="entry name" value="GpJ_C"/>
</dbReference>
<gene>
    <name evidence="2" type="ORF">EDWATA_01904</name>
</gene>
<dbReference type="Pfam" id="PF24421">
    <property type="entry name" value="Ig_J"/>
    <property type="match status" value="1"/>
</dbReference>
<dbReference type="InterPro" id="IPR003961">
    <property type="entry name" value="FN3_dom"/>
</dbReference>
<dbReference type="Pfam" id="PF09327">
    <property type="entry name" value="Phage_Tail_Tip"/>
    <property type="match status" value="1"/>
</dbReference>
<reference evidence="2 3" key="1">
    <citation type="submission" date="2010-02" db="EMBL/GenBank/DDBJ databases">
        <authorList>
            <person name="Weinstock G."/>
            <person name="Sodergren E."/>
            <person name="Clifton S."/>
            <person name="Fulton L."/>
            <person name="Fulton B."/>
            <person name="Courtney L."/>
            <person name="Fronick C."/>
            <person name="Harrison M."/>
            <person name="Strong C."/>
            <person name="Farmer C."/>
            <person name="Delahaunty K."/>
            <person name="Markovic C."/>
            <person name="Hall O."/>
            <person name="Minx P."/>
            <person name="Tomlinson C."/>
            <person name="Mitreva M."/>
            <person name="Nelson J."/>
            <person name="Hou S."/>
            <person name="Wollam A."/>
            <person name="Pepin K.H."/>
            <person name="Johnson M."/>
            <person name="Bhonagiri V."/>
            <person name="Zhang X."/>
            <person name="Suruliraj S."/>
            <person name="Warren W."/>
            <person name="Chinwalla A."/>
            <person name="Mardis E.R."/>
            <person name="Wilson R.K."/>
        </authorList>
    </citation>
    <scope>NUCLEOTIDE SEQUENCE [LARGE SCALE GENOMIC DNA]</scope>
    <source>
        <strain evidence="2 3">ATCC 23685</strain>
    </source>
</reference>
<proteinExistence type="predicted"/>
<dbReference type="Pfam" id="PF12421">
    <property type="entry name" value="Ig_GpJ_C"/>
    <property type="match status" value="1"/>
</dbReference>
<dbReference type="RefSeq" id="WP_005285689.1">
    <property type="nucleotide sequence ID" value="NZ_GG739633.1"/>
</dbReference>
<dbReference type="InterPro" id="IPR057587">
    <property type="entry name" value="GpJ_Ig_second"/>
</dbReference>
<sequence length="1177" mass="129430">MGKGGGGQHTPYEAPDDLKSTQLLSAIDALSEGPIEGPVHGLQSVLINNTPVSDADGNTNVHGVTVVYRVGENEQTPLDGFEESGAEFPVGAEIKHDTPLTRTITSEEVDRLRFTFGVQSLVSVSEQGDRDKAQVIMMIQIQRDGVWTTEKNIIITGKTMTQYLASVVIGNLPPRPFGIRMVRVTPDSTSDRLQNKTLWASFTEIIDLKQSYPNTAVVGVRVNSEQFGSQQVGIKYHVRGRIVLVPSNYDPIARTYKGIWDGTFKPAYTNNPAWCLLDLLTHPRYGLGKRLGISNVDIWSLHSIAQYCDQLVPDGFGGKEPRMACNAYLAVQRKAFDVLADFCSLMRCMPVWNGQTLTFVQDRPSDKVWTYTNSNVVGGRFQYSFSALKDRHNAIEVRYVDPQNGWQPSIELVEDQRAITRFGRRLLKMDAFGCTSRGQAHRMGLWVIQTELLETQTVNFVIGAEGLRHTPGDIIEVCDNNYAGASIGGRIMAINENSRTVQLDRAITLPNKGEARLRVIGMDGQPISVAIESQVAPDRVILRSFPKGLSLHGVWGLQLPTLRQRLFRCLMIKEGDAGTYEVTAVQHVPEKEAIVDNGAHFMPQGGTINGVIPPAVQHLVVDVEPDNTLYQVVARWDTPRVVKGVRFLLRLTTGAGTNEEPRRLVTTITTTENSWSFHSLPLGDYQLTVRAINGFGQQGIPTSVDFSIRAPEAPVSIEVAPGYFQLTLIPHQTYYHADVQYEFWFSETRITNISSVESHAQRLGMATYWVKDGLNKLATDYYFYVRSVNAVGKSVFVEAIGRVSSDAEGVLDILKGQITSAQMTRDFLKGIDNSLVKKEFDKALDNTNAKVDQKIEILETSISDSKSQLQQLQQTVSSGDKALSQQINNINALVGKNTAAVQIVSKAQANLKDDVDAMWSMQVQTTKNGKKVIAGIQATASGGVAQVLLLADRFAVFNQKNGKESLPFIIEDGQVIIDAAFLKRLYAASITSSGNPPTFSVTPEGKLTVRNADISGKISATSGAMSNVTIEENCRINGKLSANQIEGDIVKSVGKAFPLWDGYPSGKITVRIDDDQAFDRQVVIPPILFSGTYDANDKYYATCRLIVKKNGVVIFDNRARETPGVFTTVFDMPAKKGPVTLEFIVSSTAINNYTPNTKISDLLVLTMKKSTAGIQIS</sequence>
<dbReference type="Pfam" id="PF24801">
    <property type="entry name" value="FNIII-A_GpJ"/>
    <property type="match status" value="1"/>
</dbReference>
<protein>
    <recommendedName>
        <fullName evidence="1">Fibronectin type-III domain-containing protein</fullName>
    </recommendedName>
</protein>
<accession>D4F576</accession>
<dbReference type="Proteomes" id="UP000003692">
    <property type="component" value="Unassembled WGS sequence"/>
</dbReference>
<organism evidence="2 3">
    <name type="scientific">Edwardsiella tarda ATCC 23685</name>
    <dbReference type="NCBI Taxonomy" id="500638"/>
    <lineage>
        <taxon>Bacteria</taxon>
        <taxon>Pseudomonadati</taxon>
        <taxon>Pseudomonadota</taxon>
        <taxon>Gammaproteobacteria</taxon>
        <taxon>Enterobacterales</taxon>
        <taxon>Hafniaceae</taxon>
        <taxon>Edwardsiella</taxon>
    </lineage>
</organism>
<name>D4F576_EDWTA</name>
<dbReference type="PANTHER" id="PTHR36251">
    <property type="entry name" value="FELS-1 PROPHAGE HOST SPECIFICITY PROTEIN-RELATED"/>
    <property type="match status" value="1"/>
</dbReference>
<dbReference type="InterPro" id="IPR055383">
    <property type="entry name" value="FN3-1_GpJ"/>
</dbReference>
<dbReference type="InterPro" id="IPR055385">
    <property type="entry name" value="GpJ_HDII-ins2"/>
</dbReference>